<keyword evidence="4" id="KW-0444">Lipid biosynthesis</keyword>
<keyword evidence="9" id="KW-0067">ATP-binding</keyword>
<dbReference type="PANTHER" id="PTHR34299">
    <property type="entry name" value="DIACYLGLYCEROL KINASE"/>
    <property type="match status" value="1"/>
</dbReference>
<keyword evidence="3" id="KW-1003">Cell membrane</keyword>
<evidence type="ECO:0000256" key="7">
    <source>
        <dbReference type="ARBA" id="ARBA00022741"/>
    </source>
</evidence>
<dbReference type="RefSeq" id="WP_088074791.1">
    <property type="nucleotide sequence ID" value="NZ_JAHQCR010000053.1"/>
</dbReference>
<keyword evidence="5" id="KW-0808">Transferase</keyword>
<comment type="similarity">
    <text evidence="2">Belongs to the bacterial diacylglycerol kinase family.</text>
</comment>
<evidence type="ECO:0000256" key="1">
    <source>
        <dbReference type="ARBA" id="ARBA00004651"/>
    </source>
</evidence>
<dbReference type="Pfam" id="PF01219">
    <property type="entry name" value="DAGK_prokar"/>
    <property type="match status" value="1"/>
</dbReference>
<evidence type="ECO:0000256" key="2">
    <source>
        <dbReference type="ARBA" id="ARBA00005967"/>
    </source>
</evidence>
<evidence type="ECO:0000256" key="4">
    <source>
        <dbReference type="ARBA" id="ARBA00022516"/>
    </source>
</evidence>
<evidence type="ECO:0000313" key="16">
    <source>
        <dbReference type="EMBL" id="MBU9722497.1"/>
    </source>
</evidence>
<evidence type="ECO:0000256" key="3">
    <source>
        <dbReference type="ARBA" id="ARBA00022475"/>
    </source>
</evidence>
<proteinExistence type="inferred from homology"/>
<feature type="transmembrane region" description="Helical" evidence="15">
    <location>
        <begin position="101"/>
        <end position="126"/>
    </location>
</feature>
<evidence type="ECO:0000256" key="12">
    <source>
        <dbReference type="ARBA" id="ARBA00023136"/>
    </source>
</evidence>
<keyword evidence="10 15" id="KW-1133">Transmembrane helix</keyword>
<evidence type="ECO:0000256" key="11">
    <source>
        <dbReference type="ARBA" id="ARBA00023098"/>
    </source>
</evidence>
<keyword evidence="11" id="KW-0443">Lipid metabolism</keyword>
<accession>A0ABS6JW93</accession>
<evidence type="ECO:0000313" key="17">
    <source>
        <dbReference type="Proteomes" id="UP000790580"/>
    </source>
</evidence>
<evidence type="ECO:0000256" key="6">
    <source>
        <dbReference type="ARBA" id="ARBA00022692"/>
    </source>
</evidence>
<comment type="subcellular location">
    <subcellularLocation>
        <location evidence="1">Cell membrane</location>
        <topology evidence="1">Multi-pass membrane protein</topology>
    </subcellularLocation>
</comment>
<dbReference type="CDD" id="cd14265">
    <property type="entry name" value="UDPK_IM_like"/>
    <property type="match status" value="1"/>
</dbReference>
<evidence type="ECO:0000256" key="9">
    <source>
        <dbReference type="ARBA" id="ARBA00022840"/>
    </source>
</evidence>
<evidence type="ECO:0000256" key="14">
    <source>
        <dbReference type="ARBA" id="ARBA00023264"/>
    </source>
</evidence>
<feature type="transmembrane region" description="Helical" evidence="15">
    <location>
        <begin position="36"/>
        <end position="55"/>
    </location>
</feature>
<keyword evidence="12 15" id="KW-0472">Membrane</keyword>
<feature type="transmembrane region" description="Helical" evidence="15">
    <location>
        <begin position="61"/>
        <end position="80"/>
    </location>
</feature>
<dbReference type="InterPro" id="IPR033717">
    <property type="entry name" value="UDPK"/>
</dbReference>
<gene>
    <name evidence="16" type="ORF">KS407_13765</name>
</gene>
<dbReference type="PANTHER" id="PTHR34299:SF1">
    <property type="entry name" value="DIACYLGLYCEROL KINASE"/>
    <property type="match status" value="1"/>
</dbReference>
<dbReference type="EMBL" id="JAHQCR010000053">
    <property type="protein sequence ID" value="MBU9722497.1"/>
    <property type="molecule type" value="Genomic_DNA"/>
</dbReference>
<keyword evidence="8 16" id="KW-0418">Kinase</keyword>
<dbReference type="PROSITE" id="PS01069">
    <property type="entry name" value="DAGK_PROKAR"/>
    <property type="match status" value="1"/>
</dbReference>
<reference evidence="16 17" key="1">
    <citation type="submission" date="2021-06" db="EMBL/GenBank/DDBJ databases">
        <title>Bacillus sp. RD4P76, an endophyte from a halophyte.</title>
        <authorList>
            <person name="Sun J.-Q."/>
        </authorList>
    </citation>
    <scope>NUCLEOTIDE SEQUENCE [LARGE SCALE GENOMIC DNA]</scope>
    <source>
        <strain evidence="16 17">JCM 17098</strain>
    </source>
</reference>
<evidence type="ECO:0000256" key="13">
    <source>
        <dbReference type="ARBA" id="ARBA00023209"/>
    </source>
</evidence>
<organism evidence="16 17">
    <name type="scientific">Evansella alkalicola</name>
    <dbReference type="NCBI Taxonomy" id="745819"/>
    <lineage>
        <taxon>Bacteria</taxon>
        <taxon>Bacillati</taxon>
        <taxon>Bacillota</taxon>
        <taxon>Bacilli</taxon>
        <taxon>Bacillales</taxon>
        <taxon>Bacillaceae</taxon>
        <taxon>Evansella</taxon>
    </lineage>
</organism>
<name>A0ABS6JW93_9BACI</name>
<evidence type="ECO:0000256" key="15">
    <source>
        <dbReference type="SAM" id="Phobius"/>
    </source>
</evidence>
<keyword evidence="7" id="KW-0547">Nucleotide-binding</keyword>
<comment type="caution">
    <text evidence="16">The sequence shown here is derived from an EMBL/GenBank/DDBJ whole genome shotgun (WGS) entry which is preliminary data.</text>
</comment>
<sequence length="131" mass="14539">MGSKNRRKFVSWSRLKKSFVYASNGIVYTLKHEQNFRVHLTVGAVIFILAQVLRIPLEKQAILAVVIGGVLALELINTAIEHVVDLMIDTYDERAKIIKDTAAGAVFIFSATAVIVGILILLPYIIALFSR</sequence>
<keyword evidence="6 15" id="KW-0812">Transmembrane</keyword>
<dbReference type="InterPro" id="IPR036945">
    <property type="entry name" value="DAGK_sf"/>
</dbReference>
<dbReference type="Proteomes" id="UP000790580">
    <property type="component" value="Unassembled WGS sequence"/>
</dbReference>
<keyword evidence="17" id="KW-1185">Reference proteome</keyword>
<dbReference type="GO" id="GO:0016301">
    <property type="term" value="F:kinase activity"/>
    <property type="evidence" value="ECO:0007669"/>
    <property type="project" value="UniProtKB-KW"/>
</dbReference>
<dbReference type="InterPro" id="IPR000829">
    <property type="entry name" value="DAGK"/>
</dbReference>
<keyword evidence="14" id="KW-1208">Phospholipid metabolism</keyword>
<keyword evidence="13" id="KW-0594">Phospholipid biosynthesis</keyword>
<evidence type="ECO:0000256" key="8">
    <source>
        <dbReference type="ARBA" id="ARBA00022777"/>
    </source>
</evidence>
<protein>
    <submittedName>
        <fullName evidence="16">Diacylglycerol kinase family protein</fullName>
    </submittedName>
</protein>
<evidence type="ECO:0000256" key="10">
    <source>
        <dbReference type="ARBA" id="ARBA00022989"/>
    </source>
</evidence>
<evidence type="ECO:0000256" key="5">
    <source>
        <dbReference type="ARBA" id="ARBA00022679"/>
    </source>
</evidence>
<dbReference type="Gene3D" id="1.10.287.3610">
    <property type="match status" value="1"/>
</dbReference>